<gene>
    <name evidence="1" type="ORF">HPB47_022415</name>
</gene>
<reference evidence="1 2" key="1">
    <citation type="journal article" date="2020" name="Cell">
        <title>Large-Scale Comparative Analyses of Tick Genomes Elucidate Their Genetic Diversity and Vector Capacities.</title>
        <authorList>
            <consortium name="Tick Genome and Microbiome Consortium (TIGMIC)"/>
            <person name="Jia N."/>
            <person name="Wang J."/>
            <person name="Shi W."/>
            <person name="Du L."/>
            <person name="Sun Y."/>
            <person name="Zhan W."/>
            <person name="Jiang J.F."/>
            <person name="Wang Q."/>
            <person name="Zhang B."/>
            <person name="Ji P."/>
            <person name="Bell-Sakyi L."/>
            <person name="Cui X.M."/>
            <person name="Yuan T.T."/>
            <person name="Jiang B.G."/>
            <person name="Yang W.F."/>
            <person name="Lam T.T."/>
            <person name="Chang Q.C."/>
            <person name="Ding S.J."/>
            <person name="Wang X.J."/>
            <person name="Zhu J.G."/>
            <person name="Ruan X.D."/>
            <person name="Zhao L."/>
            <person name="Wei J.T."/>
            <person name="Ye R.Z."/>
            <person name="Que T.C."/>
            <person name="Du C.H."/>
            <person name="Zhou Y.H."/>
            <person name="Cheng J.X."/>
            <person name="Dai P.F."/>
            <person name="Guo W.B."/>
            <person name="Han X.H."/>
            <person name="Huang E.J."/>
            <person name="Li L.F."/>
            <person name="Wei W."/>
            <person name="Gao Y.C."/>
            <person name="Liu J.Z."/>
            <person name="Shao H.Z."/>
            <person name="Wang X."/>
            <person name="Wang C.C."/>
            <person name="Yang T.C."/>
            <person name="Huo Q.B."/>
            <person name="Li W."/>
            <person name="Chen H.Y."/>
            <person name="Chen S.E."/>
            <person name="Zhou L.G."/>
            <person name="Ni X.B."/>
            <person name="Tian J.H."/>
            <person name="Sheng Y."/>
            <person name="Liu T."/>
            <person name="Pan Y.S."/>
            <person name="Xia L.Y."/>
            <person name="Li J."/>
            <person name="Zhao F."/>
            <person name="Cao W.C."/>
        </authorList>
    </citation>
    <scope>NUCLEOTIDE SEQUENCE [LARGE SCALE GENOMIC DNA]</scope>
    <source>
        <strain evidence="1">Iper-2018</strain>
    </source>
</reference>
<accession>A0AC60QAU5</accession>
<protein>
    <submittedName>
        <fullName evidence="1">Uncharacterized protein</fullName>
    </submittedName>
</protein>
<comment type="caution">
    <text evidence="1">The sequence shown here is derived from an EMBL/GenBank/DDBJ whole genome shotgun (WGS) entry which is preliminary data.</text>
</comment>
<dbReference type="Proteomes" id="UP000805193">
    <property type="component" value="Unassembled WGS sequence"/>
</dbReference>
<keyword evidence="2" id="KW-1185">Reference proteome</keyword>
<evidence type="ECO:0000313" key="1">
    <source>
        <dbReference type="EMBL" id="KAG0430733.1"/>
    </source>
</evidence>
<sequence length="410" mass="45149">MAWIDRLSFPVQVWTHFGSQEVERLKNHTMSDTKVIVLVPASTDHQRTVILEHLRRHVICLSLVRLLFVLETADGLSYKEYPESEITSVANVPSVERAIETTEDVDRHARAGLILPCVIEHKYAHRKVTESGRGTMSTLNRLLDDCGPSCLDGRDGSACMRASRRGTHVFLDVSGADGRCRSNMPGISPGKDHFGNFFIGFFVSKAFPYIQEHGNLLSAIFQSVTSFVEDVLRLSSHADPQSAEEKKLRVLMRGVRSDIFGGLVRNPLTTVDEFVAEATNIERALSIRASNRLAGTPAASTLASSRFDEGGTSADNFRAIVRDIVREELRKLLPAANQPALLSIADVVREEVQRAIKPEAPASVAAPEGPTLTYAAVARQPLPPPQAYAAPPQRQSPAPQHDRRHDVQVQ</sequence>
<proteinExistence type="predicted"/>
<dbReference type="EMBL" id="JABSTQ010009294">
    <property type="protein sequence ID" value="KAG0430733.1"/>
    <property type="molecule type" value="Genomic_DNA"/>
</dbReference>
<organism evidence="1 2">
    <name type="scientific">Ixodes persulcatus</name>
    <name type="common">Taiga tick</name>
    <dbReference type="NCBI Taxonomy" id="34615"/>
    <lineage>
        <taxon>Eukaryota</taxon>
        <taxon>Metazoa</taxon>
        <taxon>Ecdysozoa</taxon>
        <taxon>Arthropoda</taxon>
        <taxon>Chelicerata</taxon>
        <taxon>Arachnida</taxon>
        <taxon>Acari</taxon>
        <taxon>Parasitiformes</taxon>
        <taxon>Ixodida</taxon>
        <taxon>Ixodoidea</taxon>
        <taxon>Ixodidae</taxon>
        <taxon>Ixodinae</taxon>
        <taxon>Ixodes</taxon>
    </lineage>
</organism>
<evidence type="ECO:0000313" key="2">
    <source>
        <dbReference type="Proteomes" id="UP000805193"/>
    </source>
</evidence>
<name>A0AC60QAU5_IXOPE</name>